<evidence type="ECO:0000313" key="3">
    <source>
        <dbReference type="Proteomes" id="UP000234483"/>
    </source>
</evidence>
<feature type="region of interest" description="Disordered" evidence="1">
    <location>
        <begin position="37"/>
        <end position="64"/>
    </location>
</feature>
<dbReference type="EMBL" id="PJRQ01000040">
    <property type="protein sequence ID" value="PLR09131.1"/>
    <property type="molecule type" value="Genomic_DNA"/>
</dbReference>
<dbReference type="AlphaFoldDB" id="A0A2N5CPP5"/>
<reference evidence="2 3" key="1">
    <citation type="submission" date="2017-12" db="EMBL/GenBank/DDBJ databases">
        <title>The genome sequence of Caulobacter flavus CGMCC1 15093.</title>
        <authorList>
            <person name="Gao J."/>
            <person name="Mao X."/>
            <person name="Sun J."/>
        </authorList>
    </citation>
    <scope>NUCLEOTIDE SEQUENCE [LARGE SCALE GENOMIC DNA]</scope>
    <source>
        <strain evidence="2 3">CGMCC1 15093</strain>
    </source>
</reference>
<proteinExistence type="predicted"/>
<sequence>MQVEALQREPPLTPTGRLALRFILADRAAAVSTFTGRGSLAPMGETTERMPTRPVPSCGEMSRRQPGQVTLDFLPHKPAS</sequence>
<name>A0A2N5CPP5_9CAUL</name>
<dbReference type="Proteomes" id="UP000234483">
    <property type="component" value="Unassembled WGS sequence"/>
</dbReference>
<organism evidence="2 3">
    <name type="scientific">Caulobacter flavus</name>
    <dbReference type="NCBI Taxonomy" id="1679497"/>
    <lineage>
        <taxon>Bacteria</taxon>
        <taxon>Pseudomonadati</taxon>
        <taxon>Pseudomonadota</taxon>
        <taxon>Alphaproteobacteria</taxon>
        <taxon>Caulobacterales</taxon>
        <taxon>Caulobacteraceae</taxon>
        <taxon>Caulobacter</taxon>
    </lineage>
</organism>
<evidence type="ECO:0000313" key="2">
    <source>
        <dbReference type="EMBL" id="PLR09131.1"/>
    </source>
</evidence>
<comment type="caution">
    <text evidence="2">The sequence shown here is derived from an EMBL/GenBank/DDBJ whole genome shotgun (WGS) entry which is preliminary data.</text>
</comment>
<evidence type="ECO:0000256" key="1">
    <source>
        <dbReference type="SAM" id="MobiDB-lite"/>
    </source>
</evidence>
<accession>A0A2N5CPP5</accession>
<gene>
    <name evidence="2" type="ORF">CFHF_18485</name>
</gene>
<protein>
    <submittedName>
        <fullName evidence="2">Uncharacterized protein</fullName>
    </submittedName>
</protein>